<accession>A0ACC2HFB9</accession>
<keyword evidence="2" id="KW-1185">Reference proteome</keyword>
<sequence>MMKTVSQGNPDTEDELVQLIETFGATKALVRAGGSVKIALGHYPSNEKRHITAVDKPMPTEASTPTARVPTQHVPMRMGCGHTGLFGLREHGVLGPRRPTKGMGV</sequence>
<proteinExistence type="predicted"/>
<dbReference type="Proteomes" id="UP001157502">
    <property type="component" value="Chromosome 2"/>
</dbReference>
<evidence type="ECO:0000313" key="2">
    <source>
        <dbReference type="Proteomes" id="UP001157502"/>
    </source>
</evidence>
<organism evidence="1 2">
    <name type="scientific">Dallia pectoralis</name>
    <name type="common">Alaska blackfish</name>
    <dbReference type="NCBI Taxonomy" id="75939"/>
    <lineage>
        <taxon>Eukaryota</taxon>
        <taxon>Metazoa</taxon>
        <taxon>Chordata</taxon>
        <taxon>Craniata</taxon>
        <taxon>Vertebrata</taxon>
        <taxon>Euteleostomi</taxon>
        <taxon>Actinopterygii</taxon>
        <taxon>Neopterygii</taxon>
        <taxon>Teleostei</taxon>
        <taxon>Protacanthopterygii</taxon>
        <taxon>Esociformes</taxon>
        <taxon>Umbridae</taxon>
        <taxon>Dallia</taxon>
    </lineage>
</organism>
<gene>
    <name evidence="1" type="ORF">DPEC_G00018510</name>
</gene>
<protein>
    <submittedName>
        <fullName evidence="1">Uncharacterized protein</fullName>
    </submittedName>
</protein>
<dbReference type="EMBL" id="CM055729">
    <property type="protein sequence ID" value="KAJ8014711.1"/>
    <property type="molecule type" value="Genomic_DNA"/>
</dbReference>
<evidence type="ECO:0000313" key="1">
    <source>
        <dbReference type="EMBL" id="KAJ8014711.1"/>
    </source>
</evidence>
<comment type="caution">
    <text evidence="1">The sequence shown here is derived from an EMBL/GenBank/DDBJ whole genome shotgun (WGS) entry which is preliminary data.</text>
</comment>
<name>A0ACC2HFB9_DALPE</name>
<reference evidence="1" key="1">
    <citation type="submission" date="2021-05" db="EMBL/GenBank/DDBJ databases">
        <authorList>
            <person name="Pan Q."/>
            <person name="Jouanno E."/>
            <person name="Zahm M."/>
            <person name="Klopp C."/>
            <person name="Cabau C."/>
            <person name="Louis A."/>
            <person name="Berthelot C."/>
            <person name="Parey E."/>
            <person name="Roest Crollius H."/>
            <person name="Montfort J."/>
            <person name="Robinson-Rechavi M."/>
            <person name="Bouchez O."/>
            <person name="Lampietro C."/>
            <person name="Lopez Roques C."/>
            <person name="Donnadieu C."/>
            <person name="Postlethwait J."/>
            <person name="Bobe J."/>
            <person name="Dillon D."/>
            <person name="Chandos A."/>
            <person name="von Hippel F."/>
            <person name="Guiguen Y."/>
        </authorList>
    </citation>
    <scope>NUCLEOTIDE SEQUENCE</scope>
    <source>
        <strain evidence="1">YG-Jan2019</strain>
    </source>
</reference>